<keyword evidence="6" id="KW-1185">Reference proteome</keyword>
<dbReference type="CDD" id="cd05819">
    <property type="entry name" value="NHL"/>
    <property type="match status" value="1"/>
</dbReference>
<dbReference type="PANTHER" id="PTHR24104">
    <property type="entry name" value="E3 UBIQUITIN-PROTEIN LIGASE NHLRC1-RELATED"/>
    <property type="match status" value="1"/>
</dbReference>
<organism evidence="4 6">
    <name type="scientific">Adineta ricciae</name>
    <name type="common">Rotifer</name>
    <dbReference type="NCBI Taxonomy" id="249248"/>
    <lineage>
        <taxon>Eukaryota</taxon>
        <taxon>Metazoa</taxon>
        <taxon>Spiralia</taxon>
        <taxon>Gnathifera</taxon>
        <taxon>Rotifera</taxon>
        <taxon>Eurotatoria</taxon>
        <taxon>Bdelloidea</taxon>
        <taxon>Adinetida</taxon>
        <taxon>Adinetidae</taxon>
        <taxon>Adineta</taxon>
    </lineage>
</organism>
<accession>A0A814WQM1</accession>
<dbReference type="Proteomes" id="UP000663828">
    <property type="component" value="Unassembled WGS sequence"/>
</dbReference>
<evidence type="ECO:0000313" key="5">
    <source>
        <dbReference type="EMBL" id="CAF1308201.1"/>
    </source>
</evidence>
<feature type="signal peptide" evidence="3">
    <location>
        <begin position="1"/>
        <end position="23"/>
    </location>
</feature>
<dbReference type="PROSITE" id="PS51125">
    <property type="entry name" value="NHL"/>
    <property type="match status" value="1"/>
</dbReference>
<dbReference type="InterPro" id="IPR001258">
    <property type="entry name" value="NHL_repeat"/>
</dbReference>
<feature type="chain" id="PRO_5036411056" evidence="3">
    <location>
        <begin position="24"/>
        <end position="511"/>
    </location>
</feature>
<name>A0A814WQM1_ADIRI</name>
<sequence>MFSTKHICLYFAILSTLWKENQSIHESRITLSNTNLRFSPGNYPGQILSTFIDENNLLMSCVKICNQNILCRIFDINGVLPNQCRIFQGDINLHGTIISSSINNSQVGVIQFSNDLYAAYGQPCSSTLPEDRYLVCGGNFTWTCPQNTYWNPTISMCSAQSPILGSTCQQNLSMCRADLTFTCLQFNQCGPLSLSMGTTIASSTTQIANSPTTGLNYPYSIIVNKTTDNSIIVANSGGSQVIRLYDYNITTNNVSLVAQTWSGGNYLGLPFGIAIDPNQRSNLYVSDYNKHCVIKFTSMQVTTPMPSVVVGICGTSGTGTNALNTPGEIAIDSNGTLYIADSSNNRILKWKPGNPNGTIIAGSNVAGSNSFSLYTPRGVFLDENNSYIYVSDSNNHRIQRFSLFGGYPNNGTTVAGGNGQGASNNKLNTPFAVYVSTKTKALYIADSVNHRIQRWSQGAQSGVTMIGDPSGSSGNSATMLSSPYGIALNDDETFLYIADTGNHRIQRVQLI</sequence>
<keyword evidence="3" id="KW-0732">Signal</keyword>
<dbReference type="Proteomes" id="UP000663852">
    <property type="component" value="Unassembled WGS sequence"/>
</dbReference>
<dbReference type="Pfam" id="PF01436">
    <property type="entry name" value="NHL"/>
    <property type="match status" value="2"/>
</dbReference>
<dbReference type="InterPro" id="IPR050952">
    <property type="entry name" value="TRIM-NHL_E3_ligases"/>
</dbReference>
<protein>
    <submittedName>
        <fullName evidence="4">Uncharacterized protein</fullName>
    </submittedName>
</protein>
<dbReference type="Gene3D" id="2.40.10.500">
    <property type="match status" value="1"/>
</dbReference>
<evidence type="ECO:0000256" key="2">
    <source>
        <dbReference type="PROSITE-ProRule" id="PRU00504"/>
    </source>
</evidence>
<proteinExistence type="predicted"/>
<comment type="caution">
    <text evidence="4">The sequence shown here is derived from an EMBL/GenBank/DDBJ whole genome shotgun (WGS) entry which is preliminary data.</text>
</comment>
<feature type="repeat" description="NHL" evidence="2">
    <location>
        <begin position="310"/>
        <end position="353"/>
    </location>
</feature>
<dbReference type="Gene3D" id="2.120.10.30">
    <property type="entry name" value="TolB, C-terminal domain"/>
    <property type="match status" value="2"/>
</dbReference>
<evidence type="ECO:0000256" key="1">
    <source>
        <dbReference type="ARBA" id="ARBA00022737"/>
    </source>
</evidence>
<reference evidence="4" key="1">
    <citation type="submission" date="2021-02" db="EMBL/GenBank/DDBJ databases">
        <authorList>
            <person name="Nowell W R."/>
        </authorList>
    </citation>
    <scope>NUCLEOTIDE SEQUENCE</scope>
</reference>
<evidence type="ECO:0000256" key="3">
    <source>
        <dbReference type="SAM" id="SignalP"/>
    </source>
</evidence>
<dbReference type="EMBL" id="CAJNOR010001826">
    <property type="protein sequence ID" value="CAF1205478.1"/>
    <property type="molecule type" value="Genomic_DNA"/>
</dbReference>
<keyword evidence="1" id="KW-0677">Repeat</keyword>
<dbReference type="AlphaFoldDB" id="A0A814WQM1"/>
<gene>
    <name evidence="5" type="ORF">EDS130_LOCUS30989</name>
    <name evidence="4" type="ORF">XAT740_LOCUS23916</name>
</gene>
<dbReference type="OrthoDB" id="654191at2759"/>
<dbReference type="GO" id="GO:0008270">
    <property type="term" value="F:zinc ion binding"/>
    <property type="evidence" value="ECO:0007669"/>
    <property type="project" value="UniProtKB-KW"/>
</dbReference>
<evidence type="ECO:0000313" key="4">
    <source>
        <dbReference type="EMBL" id="CAF1205478.1"/>
    </source>
</evidence>
<dbReference type="PANTHER" id="PTHR24104:SF25">
    <property type="entry name" value="PROTEIN LIN-41"/>
    <property type="match status" value="1"/>
</dbReference>
<dbReference type="InterPro" id="IPR011042">
    <property type="entry name" value="6-blade_b-propeller_TolB-like"/>
</dbReference>
<dbReference type="SUPFAM" id="SSF101898">
    <property type="entry name" value="NHL repeat"/>
    <property type="match status" value="1"/>
</dbReference>
<dbReference type="EMBL" id="CAJNOJ010000222">
    <property type="protein sequence ID" value="CAF1308201.1"/>
    <property type="molecule type" value="Genomic_DNA"/>
</dbReference>
<evidence type="ECO:0000313" key="6">
    <source>
        <dbReference type="Proteomes" id="UP000663828"/>
    </source>
</evidence>